<proteinExistence type="predicted"/>
<feature type="repeat" description="TPR" evidence="2">
    <location>
        <begin position="55"/>
        <end position="88"/>
    </location>
</feature>
<dbReference type="Proteomes" id="UP000320593">
    <property type="component" value="Unassembled WGS sequence"/>
</dbReference>
<comment type="caution">
    <text evidence="4">The sequence shown here is derived from an EMBL/GenBank/DDBJ whole genome shotgun (WGS) entry which is preliminary data.</text>
</comment>
<keyword evidence="5" id="KW-1185">Reference proteome</keyword>
<dbReference type="InterPro" id="IPR011990">
    <property type="entry name" value="TPR-like_helical_dom_sf"/>
</dbReference>
<name>A0A562T1B0_9HYPH</name>
<reference evidence="4 5" key="1">
    <citation type="submission" date="2019-07" db="EMBL/GenBank/DDBJ databases">
        <title>Genomic Encyclopedia of Archaeal and Bacterial Type Strains, Phase II (KMG-II): from individual species to whole genera.</title>
        <authorList>
            <person name="Goeker M."/>
        </authorList>
    </citation>
    <scope>NUCLEOTIDE SEQUENCE [LARGE SCALE GENOMIC DNA]</scope>
    <source>
        <strain evidence="4 5">ATCC BAA-252</strain>
    </source>
</reference>
<dbReference type="SUPFAM" id="SSF53756">
    <property type="entry name" value="UDP-Glycosyltransferase/glycogen phosphorylase"/>
    <property type="match status" value="1"/>
</dbReference>
<dbReference type="InterPro" id="IPR001296">
    <property type="entry name" value="Glyco_trans_1"/>
</dbReference>
<dbReference type="EMBL" id="VLLF01000004">
    <property type="protein sequence ID" value="TWI87411.1"/>
    <property type="molecule type" value="Genomic_DNA"/>
</dbReference>
<keyword evidence="1 4" id="KW-0808">Transferase</keyword>
<feature type="repeat" description="TPR" evidence="2">
    <location>
        <begin position="89"/>
        <end position="122"/>
    </location>
</feature>
<evidence type="ECO:0000313" key="4">
    <source>
        <dbReference type="EMBL" id="TWI87411.1"/>
    </source>
</evidence>
<evidence type="ECO:0000256" key="1">
    <source>
        <dbReference type="ARBA" id="ARBA00022679"/>
    </source>
</evidence>
<accession>A0A562T1B0</accession>
<protein>
    <submittedName>
        <fullName evidence="4">Glycosyltransferase involved in cell wall biosynthesis</fullName>
    </submittedName>
</protein>
<gene>
    <name evidence="4" type="ORF">JM93_01976</name>
</gene>
<dbReference type="OrthoDB" id="9790710at2"/>
<dbReference type="Gene3D" id="1.25.40.10">
    <property type="entry name" value="Tetratricopeptide repeat domain"/>
    <property type="match status" value="1"/>
</dbReference>
<feature type="domain" description="Glycosyl transferase family 1" evidence="3">
    <location>
        <begin position="362"/>
        <end position="523"/>
    </location>
</feature>
<dbReference type="Pfam" id="PF00534">
    <property type="entry name" value="Glycos_transf_1"/>
    <property type="match status" value="1"/>
</dbReference>
<dbReference type="PANTHER" id="PTHR46401">
    <property type="entry name" value="GLYCOSYLTRANSFERASE WBBK-RELATED"/>
    <property type="match status" value="1"/>
</dbReference>
<organism evidence="4 5">
    <name type="scientific">Roseibium hamelinense</name>
    <dbReference type="NCBI Taxonomy" id="150831"/>
    <lineage>
        <taxon>Bacteria</taxon>
        <taxon>Pseudomonadati</taxon>
        <taxon>Pseudomonadota</taxon>
        <taxon>Alphaproteobacteria</taxon>
        <taxon>Hyphomicrobiales</taxon>
        <taxon>Stappiaceae</taxon>
        <taxon>Roseibium</taxon>
    </lineage>
</organism>
<keyword evidence="2" id="KW-0802">TPR repeat</keyword>
<evidence type="ECO:0000259" key="3">
    <source>
        <dbReference type="Pfam" id="PF00534"/>
    </source>
</evidence>
<dbReference type="GO" id="GO:0016757">
    <property type="term" value="F:glycosyltransferase activity"/>
    <property type="evidence" value="ECO:0007669"/>
    <property type="project" value="InterPro"/>
</dbReference>
<sequence>MLRSFGPFRFKKKLSPEQRRLQSILREADAARDLGDWALAARGYSDYVEARPDAAGIWVQLGNMLKESALYDAAREAYEKAFALEPDNADTALMAGHLMKKMRDYDAAETFYRRALELAPDSRDAFRELGALGVFPAPTGSARMPDAAASLLIDLSDVFKFLKDHATVSGIQRVQLAMTENLLRTGHAGLKVSYLDEGSRAYYLVDTSLILELCDVLRGHGADHGRLKALLQTAETSAEPYRPVAGDTVFVAGAFWMLPDAHGIYAGLKQRGVHIGVYIYDIIPITHPEFCAPALVANFTRCLFHFLTLADFIFTISDYSGEELVRVFQDRVPQLAPVSTARLAHEMPAAPDRKHASDAVNALLDTPYVLFVSTLEARKNHMYLFRAWQRLMKKHPAEDLPDLVFVGRPGWRIDDTLEAFEDTGFLSGKLRIMNGISDSDLALLYSHARFTVFPSHAEGWGLPIGESLAFGTPCVASNSTSMPEVAGDFVDYIDPDNIAAGTDLFETLIFEEGALAERRDRIAKEFKAVLWRDVAQDLLNNMTAHIARLNETGPLPGPGAAAVLPAGLGYGFENSLAITDLDAIQALAAADFAFDETWYWDDHQIKWLVGRSARFNVRCREAGADEEPAESARYIPFQLDIVRTKDASASFEIEFHNGSVFLGRFRLTSGQSSVYLTVPLDPETGVASFEMRLTGEVPRDSRLRPVGIGVSSLSTGSPVREASFSHFNRIKADAGALKKS</sequence>
<dbReference type="RefSeq" id="WP_145342736.1">
    <property type="nucleotide sequence ID" value="NZ_SMLY01000081.1"/>
</dbReference>
<dbReference type="PROSITE" id="PS50005">
    <property type="entry name" value="TPR"/>
    <property type="match status" value="2"/>
</dbReference>
<evidence type="ECO:0000313" key="5">
    <source>
        <dbReference type="Proteomes" id="UP000320593"/>
    </source>
</evidence>
<dbReference type="SUPFAM" id="SSF48452">
    <property type="entry name" value="TPR-like"/>
    <property type="match status" value="1"/>
</dbReference>
<dbReference type="SMART" id="SM00028">
    <property type="entry name" value="TPR"/>
    <property type="match status" value="2"/>
</dbReference>
<dbReference type="Pfam" id="PF14559">
    <property type="entry name" value="TPR_19"/>
    <property type="match status" value="1"/>
</dbReference>
<evidence type="ECO:0000256" key="2">
    <source>
        <dbReference type="PROSITE-ProRule" id="PRU00339"/>
    </source>
</evidence>
<dbReference type="InterPro" id="IPR019734">
    <property type="entry name" value="TPR_rpt"/>
</dbReference>
<dbReference type="CDD" id="cd03809">
    <property type="entry name" value="GT4_MtfB-like"/>
    <property type="match status" value="1"/>
</dbReference>
<dbReference type="PANTHER" id="PTHR46401:SF2">
    <property type="entry name" value="GLYCOSYLTRANSFERASE WBBK-RELATED"/>
    <property type="match status" value="1"/>
</dbReference>
<dbReference type="AlphaFoldDB" id="A0A562T1B0"/>
<dbReference type="Gene3D" id="3.40.50.2000">
    <property type="entry name" value="Glycogen Phosphorylase B"/>
    <property type="match status" value="1"/>
</dbReference>